<sequence>MAKLFKPLMIAGAVAVVAVGGWLALRPIPVPVDLAEVTQGPMEVTVNAEGVTRIHNLYHISSPVSGLVLRSPVEVGDPVVAGKTLVAAVEPGEPAFLDERSRLQAEAAVKEAAAALKLAEANIAAARSALDYSEAQMARYQRLYDNGNLSAQEYQRQRADLETKKAQLAAAEAERDLRQSTLERQRATLTGPQVPEAGDDLTDCCIRLTAPVSGQVLSVVNTSQRMVAAGEALLTVGDPKELEVSVDLLSSDAVRLKAGATATVDRWGGDGLLQAKLREIEPSGFTKVSALGIEEQRVKAILDFTGPPARRAGLGNAYRVYVRIVEWQAPDAVQVPIGALFREGADWAVYVDGSGVARKRVIKLGRRNDEVAQVLDGLKPGDEVITHPSDRVAEGVQVTPR</sequence>
<protein>
    <submittedName>
        <fullName evidence="3">Efflux RND transporter periplasmic adaptor subunit</fullName>
    </submittedName>
</protein>
<dbReference type="InterPro" id="IPR058637">
    <property type="entry name" value="YknX-like_C"/>
</dbReference>
<evidence type="ECO:0000313" key="4">
    <source>
        <dbReference type="Proteomes" id="UP001595443"/>
    </source>
</evidence>
<evidence type="ECO:0000259" key="2">
    <source>
        <dbReference type="Pfam" id="PF25989"/>
    </source>
</evidence>
<organism evidence="3 4">
    <name type="scientific">Acidimangrovimonas pyrenivorans</name>
    <dbReference type="NCBI Taxonomy" id="2030798"/>
    <lineage>
        <taxon>Bacteria</taxon>
        <taxon>Pseudomonadati</taxon>
        <taxon>Pseudomonadota</taxon>
        <taxon>Alphaproteobacteria</taxon>
        <taxon>Rhodobacterales</taxon>
        <taxon>Paracoccaceae</taxon>
        <taxon>Acidimangrovimonas</taxon>
    </lineage>
</organism>
<dbReference type="Gene3D" id="2.40.50.100">
    <property type="match status" value="1"/>
</dbReference>
<evidence type="ECO:0000313" key="3">
    <source>
        <dbReference type="EMBL" id="MFC2969935.1"/>
    </source>
</evidence>
<proteinExistence type="predicted"/>
<dbReference type="Gene3D" id="2.40.420.20">
    <property type="match status" value="1"/>
</dbReference>
<dbReference type="Proteomes" id="UP001595443">
    <property type="component" value="Unassembled WGS sequence"/>
</dbReference>
<dbReference type="PANTHER" id="PTHR30469:SF15">
    <property type="entry name" value="HLYD FAMILY OF SECRETION PROTEINS"/>
    <property type="match status" value="1"/>
</dbReference>
<feature type="domain" description="YknX-like C-terminal permuted SH3-like" evidence="2">
    <location>
        <begin position="332"/>
        <end position="399"/>
    </location>
</feature>
<evidence type="ECO:0000256" key="1">
    <source>
        <dbReference type="SAM" id="Coils"/>
    </source>
</evidence>
<keyword evidence="1" id="KW-0175">Coiled coil</keyword>
<name>A0ABV7AL00_9RHOB</name>
<comment type="caution">
    <text evidence="3">The sequence shown here is derived from an EMBL/GenBank/DDBJ whole genome shotgun (WGS) entry which is preliminary data.</text>
</comment>
<accession>A0ABV7AL00</accession>
<dbReference type="Pfam" id="PF25989">
    <property type="entry name" value="YknX_C"/>
    <property type="match status" value="1"/>
</dbReference>
<feature type="coiled-coil region" evidence="1">
    <location>
        <begin position="102"/>
        <end position="190"/>
    </location>
</feature>
<dbReference type="RefSeq" id="WP_377834695.1">
    <property type="nucleotide sequence ID" value="NZ_JBHRSK010000016.1"/>
</dbReference>
<dbReference type="SUPFAM" id="SSF56954">
    <property type="entry name" value="Outer membrane efflux proteins (OEP)"/>
    <property type="match status" value="1"/>
</dbReference>
<dbReference type="EMBL" id="JBHRSK010000016">
    <property type="protein sequence ID" value="MFC2969935.1"/>
    <property type="molecule type" value="Genomic_DNA"/>
</dbReference>
<dbReference type="PANTHER" id="PTHR30469">
    <property type="entry name" value="MULTIDRUG RESISTANCE PROTEIN MDTA"/>
    <property type="match status" value="1"/>
</dbReference>
<reference evidence="4" key="1">
    <citation type="journal article" date="2019" name="Int. J. Syst. Evol. Microbiol.">
        <title>The Global Catalogue of Microorganisms (GCM) 10K type strain sequencing project: providing services to taxonomists for standard genome sequencing and annotation.</title>
        <authorList>
            <consortium name="The Broad Institute Genomics Platform"/>
            <consortium name="The Broad Institute Genome Sequencing Center for Infectious Disease"/>
            <person name="Wu L."/>
            <person name="Ma J."/>
        </authorList>
    </citation>
    <scope>NUCLEOTIDE SEQUENCE [LARGE SCALE GENOMIC DNA]</scope>
    <source>
        <strain evidence="4">KCTC 62192</strain>
    </source>
</reference>
<gene>
    <name evidence="3" type="ORF">ACFOES_17705</name>
</gene>
<dbReference type="Gene3D" id="1.20.1600.10">
    <property type="entry name" value="Outer membrane efflux proteins (OEP)"/>
    <property type="match status" value="1"/>
</dbReference>
<keyword evidence="4" id="KW-1185">Reference proteome</keyword>